<keyword evidence="4" id="KW-0802">TPR repeat</keyword>
<protein>
    <submittedName>
        <fullName evidence="6">3-demethylubiquinone-9 3-methyltransferase</fullName>
    </submittedName>
</protein>
<dbReference type="PATRIC" id="fig|1514904.3.peg.384"/>
<accession>A0A0M9GMP5</accession>
<dbReference type="RefSeq" id="WP_053998794.1">
    <property type="nucleotide sequence ID" value="NZ_JXMU01000010.1"/>
</dbReference>
<gene>
    <name evidence="6" type="ORF">SU32_07830</name>
</gene>
<dbReference type="PANTHER" id="PTHR43464:SF19">
    <property type="entry name" value="UBIQUINONE BIOSYNTHESIS O-METHYLTRANSFERASE, MITOCHONDRIAL"/>
    <property type="match status" value="1"/>
</dbReference>
<dbReference type="EMBL" id="JXMU01000010">
    <property type="protein sequence ID" value="KPB01487.1"/>
    <property type="molecule type" value="Genomic_DNA"/>
</dbReference>
<sequence>MSKNDQILAETYNKALEFEKSGQREKAAELYAKCLSMDPSDMCGASVRIASLGLGETPLKAPDAYVATLFDQHAEDFDDILTGQLQYAVPMQVAEYLAENAPGPYQRMLDLGCGTGLSGMMLLDMCVHATGVDLSENMIDKADERACYDELFINEAVHFLQEWSKGQAPEHQPFDLLVATDVLPYIGTLENLFDGLKANATPDAKLVFSAETLPKDMMEGKDWHITPNQRFAHSKAYLQTMCERAGFSQITHFQDITVRLEQGSPIPGYLVVAQTP</sequence>
<evidence type="ECO:0000256" key="3">
    <source>
        <dbReference type="ARBA" id="ARBA00022691"/>
    </source>
</evidence>
<evidence type="ECO:0000259" key="5">
    <source>
        <dbReference type="Pfam" id="PF08242"/>
    </source>
</evidence>
<keyword evidence="2 6" id="KW-0808">Transferase</keyword>
<dbReference type="CDD" id="cd02440">
    <property type="entry name" value="AdoMet_MTases"/>
    <property type="match status" value="1"/>
</dbReference>
<dbReference type="InterPro" id="IPR019734">
    <property type="entry name" value="TPR_rpt"/>
</dbReference>
<proteinExistence type="predicted"/>
<dbReference type="Gene3D" id="3.40.50.150">
    <property type="entry name" value="Vaccinia Virus protein VP39"/>
    <property type="match status" value="1"/>
</dbReference>
<reference evidence="6 7" key="1">
    <citation type="submission" date="2015-01" db="EMBL/GenBank/DDBJ databases">
        <title>Ahrensia donghaiensis sp. nov., a novel dimethylsulphoniopropionate-cleavage bacterium isolated from seawater and emended descriptions of the genus Ahrensia and Ahrensia kielensis.</title>
        <authorList>
            <person name="Liu J."/>
        </authorList>
    </citation>
    <scope>NUCLEOTIDE SEQUENCE [LARGE SCALE GENOMIC DNA]</scope>
    <source>
        <strain evidence="6 7">LZD062</strain>
    </source>
</reference>
<evidence type="ECO:0000256" key="2">
    <source>
        <dbReference type="ARBA" id="ARBA00022679"/>
    </source>
</evidence>
<evidence type="ECO:0000256" key="4">
    <source>
        <dbReference type="PROSITE-ProRule" id="PRU00339"/>
    </source>
</evidence>
<evidence type="ECO:0000313" key="6">
    <source>
        <dbReference type="EMBL" id="KPB01487.1"/>
    </source>
</evidence>
<dbReference type="PANTHER" id="PTHR43464">
    <property type="entry name" value="METHYLTRANSFERASE"/>
    <property type="match status" value="1"/>
</dbReference>
<dbReference type="Pfam" id="PF08242">
    <property type="entry name" value="Methyltransf_12"/>
    <property type="match status" value="1"/>
</dbReference>
<dbReference type="OrthoDB" id="9765084at2"/>
<evidence type="ECO:0000313" key="7">
    <source>
        <dbReference type="Proteomes" id="UP000038011"/>
    </source>
</evidence>
<dbReference type="AlphaFoldDB" id="A0A0M9GMP5"/>
<dbReference type="GO" id="GO:0032259">
    <property type="term" value="P:methylation"/>
    <property type="evidence" value="ECO:0007669"/>
    <property type="project" value="UniProtKB-KW"/>
</dbReference>
<dbReference type="Proteomes" id="UP000038011">
    <property type="component" value="Unassembled WGS sequence"/>
</dbReference>
<feature type="domain" description="Methyltransferase type 12" evidence="5">
    <location>
        <begin position="109"/>
        <end position="205"/>
    </location>
</feature>
<evidence type="ECO:0000256" key="1">
    <source>
        <dbReference type="ARBA" id="ARBA00022603"/>
    </source>
</evidence>
<keyword evidence="1 6" id="KW-0489">Methyltransferase</keyword>
<dbReference type="SUPFAM" id="SSF53335">
    <property type="entry name" value="S-adenosyl-L-methionine-dependent methyltransferases"/>
    <property type="match status" value="1"/>
</dbReference>
<name>A0A0M9GMP5_9HYPH</name>
<keyword evidence="7" id="KW-1185">Reference proteome</keyword>
<comment type="caution">
    <text evidence="6">The sequence shown here is derived from an EMBL/GenBank/DDBJ whole genome shotgun (WGS) entry which is preliminary data.</text>
</comment>
<keyword evidence="6" id="KW-0830">Ubiquinone</keyword>
<dbReference type="PROSITE" id="PS50005">
    <property type="entry name" value="TPR"/>
    <property type="match status" value="1"/>
</dbReference>
<dbReference type="STRING" id="1514904.SU32_07830"/>
<keyword evidence="3" id="KW-0949">S-adenosyl-L-methionine</keyword>
<dbReference type="InterPro" id="IPR013217">
    <property type="entry name" value="Methyltransf_12"/>
</dbReference>
<feature type="repeat" description="TPR" evidence="4">
    <location>
        <begin position="8"/>
        <end position="41"/>
    </location>
</feature>
<dbReference type="InterPro" id="IPR029063">
    <property type="entry name" value="SAM-dependent_MTases_sf"/>
</dbReference>
<dbReference type="GO" id="GO:0008168">
    <property type="term" value="F:methyltransferase activity"/>
    <property type="evidence" value="ECO:0007669"/>
    <property type="project" value="UniProtKB-KW"/>
</dbReference>
<organism evidence="6 7">
    <name type="scientific">Ahrensia marina</name>
    <dbReference type="NCBI Taxonomy" id="1514904"/>
    <lineage>
        <taxon>Bacteria</taxon>
        <taxon>Pseudomonadati</taxon>
        <taxon>Pseudomonadota</taxon>
        <taxon>Alphaproteobacteria</taxon>
        <taxon>Hyphomicrobiales</taxon>
        <taxon>Ahrensiaceae</taxon>
        <taxon>Ahrensia</taxon>
    </lineage>
</organism>